<organism evidence="6 7">
    <name type="scientific">Adineta ricciae</name>
    <name type="common">Rotifer</name>
    <dbReference type="NCBI Taxonomy" id="249248"/>
    <lineage>
        <taxon>Eukaryota</taxon>
        <taxon>Metazoa</taxon>
        <taxon>Spiralia</taxon>
        <taxon>Gnathifera</taxon>
        <taxon>Rotifera</taxon>
        <taxon>Eurotatoria</taxon>
        <taxon>Bdelloidea</taxon>
        <taxon>Adinetida</taxon>
        <taxon>Adinetidae</taxon>
        <taxon>Adineta</taxon>
    </lineage>
</organism>
<dbReference type="InterPro" id="IPR001895">
    <property type="entry name" value="RASGEF_cat_dom"/>
</dbReference>
<dbReference type="PANTHER" id="PTHR23113:SF356">
    <property type="entry name" value="FI05912P-RELATED"/>
    <property type="match status" value="1"/>
</dbReference>
<evidence type="ECO:0008006" key="8">
    <source>
        <dbReference type="Google" id="ProtNLM"/>
    </source>
</evidence>
<feature type="region of interest" description="Disordered" evidence="3">
    <location>
        <begin position="1"/>
        <end position="22"/>
    </location>
</feature>
<dbReference type="PANTHER" id="PTHR23113">
    <property type="entry name" value="GUANINE NUCLEOTIDE EXCHANGE FACTOR"/>
    <property type="match status" value="1"/>
</dbReference>
<feature type="domain" description="Ras-GEF" evidence="4">
    <location>
        <begin position="349"/>
        <end position="605"/>
    </location>
</feature>
<dbReference type="OrthoDB" id="20825at2759"/>
<gene>
    <name evidence="6" type="ORF">EDS130_LOCUS24183</name>
</gene>
<evidence type="ECO:0000259" key="4">
    <source>
        <dbReference type="PROSITE" id="PS50009"/>
    </source>
</evidence>
<dbReference type="EMBL" id="CAJNOJ010000136">
    <property type="protein sequence ID" value="CAF1179940.1"/>
    <property type="molecule type" value="Genomic_DNA"/>
</dbReference>
<dbReference type="InterPro" id="IPR008937">
    <property type="entry name" value="Ras-like_GEF"/>
</dbReference>
<evidence type="ECO:0000256" key="1">
    <source>
        <dbReference type="ARBA" id="ARBA00022658"/>
    </source>
</evidence>
<name>A0A814UW32_ADIRI</name>
<feature type="region of interest" description="Disordered" evidence="3">
    <location>
        <begin position="46"/>
        <end position="65"/>
    </location>
</feature>
<dbReference type="PROSITE" id="PS50009">
    <property type="entry name" value="RASGEF_CAT"/>
    <property type="match status" value="1"/>
</dbReference>
<keyword evidence="1 2" id="KW-0344">Guanine-nucleotide releasing factor</keyword>
<proteinExistence type="predicted"/>
<dbReference type="InterPro" id="IPR023578">
    <property type="entry name" value="Ras_GEF_dom_sf"/>
</dbReference>
<comment type="caution">
    <text evidence="6">The sequence shown here is derived from an EMBL/GenBank/DDBJ whole genome shotgun (WGS) entry which is preliminary data.</text>
</comment>
<feature type="domain" description="N-terminal Ras-GEF" evidence="5">
    <location>
        <begin position="188"/>
        <end position="314"/>
    </location>
</feature>
<accession>A0A814UW32</accession>
<dbReference type="AlphaFoldDB" id="A0A814UW32"/>
<dbReference type="Pfam" id="PF00617">
    <property type="entry name" value="RasGEF"/>
    <property type="match status" value="1"/>
</dbReference>
<evidence type="ECO:0000313" key="6">
    <source>
        <dbReference type="EMBL" id="CAF1179940.1"/>
    </source>
</evidence>
<protein>
    <recommendedName>
        <fullName evidence="8">Ras-GEF domain-containing protein</fullName>
    </recommendedName>
</protein>
<dbReference type="PROSITE" id="PS50212">
    <property type="entry name" value="RASGEF_NTER"/>
    <property type="match status" value="1"/>
</dbReference>
<dbReference type="GO" id="GO:0005085">
    <property type="term" value="F:guanyl-nucleotide exchange factor activity"/>
    <property type="evidence" value="ECO:0007669"/>
    <property type="project" value="UniProtKB-KW"/>
</dbReference>
<evidence type="ECO:0000313" key="7">
    <source>
        <dbReference type="Proteomes" id="UP000663852"/>
    </source>
</evidence>
<feature type="compositionally biased region" description="Low complexity" evidence="3">
    <location>
        <begin position="7"/>
        <end position="18"/>
    </location>
</feature>
<evidence type="ECO:0000256" key="3">
    <source>
        <dbReference type="SAM" id="MobiDB-lite"/>
    </source>
</evidence>
<dbReference type="Proteomes" id="UP000663852">
    <property type="component" value="Unassembled WGS sequence"/>
</dbReference>
<dbReference type="InterPro" id="IPR036964">
    <property type="entry name" value="RASGEF_cat_dom_sf"/>
</dbReference>
<evidence type="ECO:0000259" key="5">
    <source>
        <dbReference type="PROSITE" id="PS50212"/>
    </source>
</evidence>
<dbReference type="SUPFAM" id="SSF48366">
    <property type="entry name" value="Ras GEF"/>
    <property type="match status" value="1"/>
</dbReference>
<reference evidence="6" key="1">
    <citation type="submission" date="2021-02" db="EMBL/GenBank/DDBJ databases">
        <authorList>
            <person name="Nowell W R."/>
        </authorList>
    </citation>
    <scope>NUCLEOTIDE SEQUENCE</scope>
</reference>
<dbReference type="GO" id="GO:0007265">
    <property type="term" value="P:Ras protein signal transduction"/>
    <property type="evidence" value="ECO:0007669"/>
    <property type="project" value="TreeGrafter"/>
</dbReference>
<dbReference type="GO" id="GO:0005886">
    <property type="term" value="C:plasma membrane"/>
    <property type="evidence" value="ECO:0007669"/>
    <property type="project" value="TreeGrafter"/>
</dbReference>
<dbReference type="Gene3D" id="1.10.840.10">
    <property type="entry name" value="Ras guanine-nucleotide exchange factors catalytic domain"/>
    <property type="match status" value="1"/>
</dbReference>
<dbReference type="SMART" id="SM00147">
    <property type="entry name" value="RasGEF"/>
    <property type="match status" value="1"/>
</dbReference>
<sequence>MHHRYGSSSNNSSISSSSHGMFLGTAREKREKLLRKAYFNQHRNGSYAGWQPHSPPPQPVPEALSPDFRYFRHHSNPRTHSVDSVSSSTTTTTATLPIFEQHMPRTASQTSLNMNRASPCPSDMSFSYSNPKYFVRTAVFRPTSTLPNKAPLHYENVLQPSLLDDKHRYGYNNDETTFRSPTPGPDFSTVRTDSITLDDLIERITPTSNCTPEITFLYPTLLCVRTHLNPTLLFNQIARTVFSNLAHIFQEQRTNLILNYLTMLIHWTKTFSYDFRTPTLMNQLDCVTNQIIKLDPMFTPNIKLLLSDISTKLNILERYEQYLQLIENEISNRLTTSALTTDIYEQCPCPKEFAHQLTHIELDRLKAIGAEEFIHMRSSDSSSTSDAESKKSSSSLPWTSCLEAYINWSNRLSLFVTTEIIKHLKRHIRVKLLNYFIDAALECFNTGNFNSMMGILGGLNMLPVKRLKKTWSKANRAKLDTLEKYMNPSKNFCIYRSIVKAAMQRAEKHHWQSGMVIIPFLSIFLRDVYFIKVRSSDIIMNDNGKEELNLKKFYILARFISEEFMRCKSSKCSFTRYESIINYVVTSPVFSEDSLMAASFECEPPETDNDRDQLRSLRFLNIKTTNYLTRFSFSMIDYDTTIEIQLYACRTMFILFFPCVYE</sequence>
<evidence type="ECO:0000256" key="2">
    <source>
        <dbReference type="PROSITE-ProRule" id="PRU00168"/>
    </source>
</evidence>
<dbReference type="InterPro" id="IPR000651">
    <property type="entry name" value="Ras-like_Gua-exchang_fac_N"/>
</dbReference>